<proteinExistence type="predicted"/>
<reference evidence="1" key="1">
    <citation type="journal article" date="2014" name="Front. Microbiol.">
        <title>High frequency of phylogenetically diverse reductive dehalogenase-homologous genes in deep subseafloor sedimentary metagenomes.</title>
        <authorList>
            <person name="Kawai M."/>
            <person name="Futagami T."/>
            <person name="Toyoda A."/>
            <person name="Takaki Y."/>
            <person name="Nishi S."/>
            <person name="Hori S."/>
            <person name="Arai W."/>
            <person name="Tsubouchi T."/>
            <person name="Morono Y."/>
            <person name="Uchiyama I."/>
            <person name="Ito T."/>
            <person name="Fujiyama A."/>
            <person name="Inagaki F."/>
            <person name="Takami H."/>
        </authorList>
    </citation>
    <scope>NUCLEOTIDE SEQUENCE</scope>
    <source>
        <strain evidence="1">Expedition CK06-06</strain>
    </source>
</reference>
<accession>X1NBI9</accession>
<sequence>MTGRPKAQVELSVEEAIARARTHRDHLIKGAELLEALPQKGSDEDYKKLQEQMDEIAPSVSDTAWGHKYLSLLYPDKLDDYHNPDYQRFHLIKLLQVPSLGEGRYITAGRYVAIAAEMEMPINHLTTITNRRHGDPHRYWRVGTSDATKPRNH</sequence>
<evidence type="ECO:0000313" key="1">
    <source>
        <dbReference type="EMBL" id="GAI27526.1"/>
    </source>
</evidence>
<comment type="caution">
    <text evidence="1">The sequence shown here is derived from an EMBL/GenBank/DDBJ whole genome shotgun (WGS) entry which is preliminary data.</text>
</comment>
<gene>
    <name evidence="1" type="ORF">S06H3_28270</name>
</gene>
<name>X1NBI9_9ZZZZ</name>
<organism evidence="1">
    <name type="scientific">marine sediment metagenome</name>
    <dbReference type="NCBI Taxonomy" id="412755"/>
    <lineage>
        <taxon>unclassified sequences</taxon>
        <taxon>metagenomes</taxon>
        <taxon>ecological metagenomes</taxon>
    </lineage>
</organism>
<dbReference type="AlphaFoldDB" id="X1NBI9"/>
<feature type="non-terminal residue" evidence="1">
    <location>
        <position position="153"/>
    </location>
</feature>
<protein>
    <submittedName>
        <fullName evidence="1">Uncharacterized protein</fullName>
    </submittedName>
</protein>
<dbReference type="EMBL" id="BARV01016480">
    <property type="protein sequence ID" value="GAI27526.1"/>
    <property type="molecule type" value="Genomic_DNA"/>
</dbReference>